<evidence type="ECO:0008006" key="3">
    <source>
        <dbReference type="Google" id="ProtNLM"/>
    </source>
</evidence>
<proteinExistence type="predicted"/>
<gene>
    <name evidence="1" type="ORF">A3C59_00155</name>
</gene>
<reference evidence="1 2" key="1">
    <citation type="journal article" date="2016" name="Nat. Commun.">
        <title>Thousands of microbial genomes shed light on interconnected biogeochemical processes in an aquifer system.</title>
        <authorList>
            <person name="Anantharaman K."/>
            <person name="Brown C.T."/>
            <person name="Hug L.A."/>
            <person name="Sharon I."/>
            <person name="Castelle C.J."/>
            <person name="Probst A.J."/>
            <person name="Thomas B.C."/>
            <person name="Singh A."/>
            <person name="Wilkins M.J."/>
            <person name="Karaoz U."/>
            <person name="Brodie E.L."/>
            <person name="Williams K.H."/>
            <person name="Hubbard S.S."/>
            <person name="Banfield J.F."/>
        </authorList>
    </citation>
    <scope>NUCLEOTIDE SEQUENCE [LARGE SCALE GENOMIC DNA]</scope>
</reference>
<name>A0A1F5JYA6_9BACT</name>
<evidence type="ECO:0000313" key="1">
    <source>
        <dbReference type="EMBL" id="OGE33639.1"/>
    </source>
</evidence>
<dbReference type="AlphaFoldDB" id="A0A1F5JYA6"/>
<organism evidence="1 2">
    <name type="scientific">Candidatus Daviesbacteria bacterium RIFCSPHIGHO2_02_FULL_36_13</name>
    <dbReference type="NCBI Taxonomy" id="1797768"/>
    <lineage>
        <taxon>Bacteria</taxon>
        <taxon>Candidatus Daviesiibacteriota</taxon>
    </lineage>
</organism>
<dbReference type="STRING" id="1797768.A3C59_00155"/>
<evidence type="ECO:0000313" key="2">
    <source>
        <dbReference type="Proteomes" id="UP000176902"/>
    </source>
</evidence>
<comment type="caution">
    <text evidence="1">The sequence shown here is derived from an EMBL/GenBank/DDBJ whole genome shotgun (WGS) entry which is preliminary data.</text>
</comment>
<sequence length="227" mass="25948">MKSKWYELKPKAILLRQKGTSLRKVERLLKIPRSTLSGWFKTIPLTQKQQLILKNNHRISLIKARKSAILWHNRQKALRIKSAENEAIEVFSKLNINDVSVLELALAMLYIGEGFKADSGTGMGNSDPLILKFFIKALKKCYNLDTNNIGCELHLRADQESDIARKYWSEALNLPLTNFRSVSIDKRTIGSPTYPTYHGVCVIRYGNIAIQRRLISLANKFCMKIVS</sequence>
<dbReference type="EMBL" id="MFCV01000008">
    <property type="protein sequence ID" value="OGE33639.1"/>
    <property type="molecule type" value="Genomic_DNA"/>
</dbReference>
<dbReference type="Proteomes" id="UP000176902">
    <property type="component" value="Unassembled WGS sequence"/>
</dbReference>
<accession>A0A1F5JYA6</accession>
<protein>
    <recommendedName>
        <fullName evidence="3">HTH psq-type domain-containing protein</fullName>
    </recommendedName>
</protein>